<organism evidence="2 3">
    <name type="scientific">Natronomonas salsuginis</name>
    <dbReference type="NCBI Taxonomy" id="2217661"/>
    <lineage>
        <taxon>Archaea</taxon>
        <taxon>Methanobacteriati</taxon>
        <taxon>Methanobacteriota</taxon>
        <taxon>Stenosarchaea group</taxon>
        <taxon>Halobacteria</taxon>
        <taxon>Halobacteriales</taxon>
        <taxon>Natronomonadaceae</taxon>
        <taxon>Natronomonas</taxon>
    </lineage>
</organism>
<dbReference type="OrthoDB" id="141786at2157"/>
<feature type="region of interest" description="Disordered" evidence="1">
    <location>
        <begin position="149"/>
        <end position="171"/>
    </location>
</feature>
<dbReference type="InterPro" id="IPR010667">
    <property type="entry name" value="Phage_T4_Gp19"/>
</dbReference>
<sequence length="171" mass="18979">MVRFAVNTHRRAPYKRFNFSVQWDGRPVPGITRVSGLRRTTEPVADRSGGGSNASETSPGLTSHDPIVLERGRTQDRSFEEWANKVHSVGAHGKVSLKDYKKNVIIALENEAGQQVMAFDVYGCWPSEYTALGDLDAAASGTVTESITLQHDGWERDDEVTEPEEPSFEKE</sequence>
<gene>
    <name evidence="2" type="ORF">DM868_09730</name>
</gene>
<proteinExistence type="predicted"/>
<dbReference type="GO" id="GO:0005198">
    <property type="term" value="F:structural molecule activity"/>
    <property type="evidence" value="ECO:0007669"/>
    <property type="project" value="InterPro"/>
</dbReference>
<name>A0A4U5JBN2_9EURY</name>
<feature type="region of interest" description="Disordered" evidence="1">
    <location>
        <begin position="36"/>
        <end position="65"/>
    </location>
</feature>
<dbReference type="InterPro" id="IPR011747">
    <property type="entry name" value="CHP02241"/>
</dbReference>
<comment type="caution">
    <text evidence="2">The sequence shown here is derived from an EMBL/GenBank/DDBJ whole genome shotgun (WGS) entry which is preliminary data.</text>
</comment>
<keyword evidence="3" id="KW-1185">Reference proteome</keyword>
<dbReference type="PANTHER" id="PTHR38009:SF1">
    <property type="entry name" value="CONSERVED HYPOTHETICAL PHAGE TAIL PROTEIN"/>
    <property type="match status" value="1"/>
</dbReference>
<dbReference type="Proteomes" id="UP000308037">
    <property type="component" value="Unassembled WGS sequence"/>
</dbReference>
<evidence type="ECO:0000256" key="1">
    <source>
        <dbReference type="SAM" id="MobiDB-lite"/>
    </source>
</evidence>
<dbReference type="AlphaFoldDB" id="A0A4U5JBN2"/>
<protein>
    <submittedName>
        <fullName evidence="2">Phage tail protein</fullName>
    </submittedName>
</protein>
<dbReference type="PANTHER" id="PTHR38009">
    <property type="entry name" value="CONSERVED HYPOTHETICAL PHAGE TAIL PROTEIN"/>
    <property type="match status" value="1"/>
</dbReference>
<evidence type="ECO:0000313" key="3">
    <source>
        <dbReference type="Proteomes" id="UP000308037"/>
    </source>
</evidence>
<dbReference type="NCBIfam" id="TIGR02241">
    <property type="entry name" value="conserved hypothetical phage tail region protein"/>
    <property type="match status" value="1"/>
</dbReference>
<feature type="compositionally biased region" description="Acidic residues" evidence="1">
    <location>
        <begin position="155"/>
        <end position="171"/>
    </location>
</feature>
<accession>A0A4U5JBN2</accession>
<evidence type="ECO:0000313" key="2">
    <source>
        <dbReference type="EMBL" id="TKR25681.1"/>
    </source>
</evidence>
<dbReference type="EMBL" id="QKNX01000003">
    <property type="protein sequence ID" value="TKR25681.1"/>
    <property type="molecule type" value="Genomic_DNA"/>
</dbReference>
<dbReference type="Pfam" id="PF06841">
    <property type="entry name" value="Phage_T4_gp19"/>
    <property type="match status" value="1"/>
</dbReference>
<dbReference type="RefSeq" id="WP_137276688.1">
    <property type="nucleotide sequence ID" value="NZ_QKNX01000003.1"/>
</dbReference>
<reference evidence="2 3" key="1">
    <citation type="submission" date="2019-04" db="EMBL/GenBank/DDBJ databases">
        <title>Natronomonas sp. F20-122 a newhaloarchaeon isolated from a saline saltern of Isla Bacuta, Huelva, Spain.</title>
        <authorList>
            <person name="Duran-Viseras A."/>
            <person name="Sanchez-Porro C."/>
            <person name="Ventosa A."/>
        </authorList>
    </citation>
    <scope>NUCLEOTIDE SEQUENCE [LARGE SCALE GENOMIC DNA]</scope>
    <source>
        <strain evidence="2 3">F20-122</strain>
    </source>
</reference>